<evidence type="ECO:0000313" key="1">
    <source>
        <dbReference type="EMBL" id="SVB98939.1"/>
    </source>
</evidence>
<dbReference type="AlphaFoldDB" id="A0A382II26"/>
<protein>
    <submittedName>
        <fullName evidence="1">Uncharacterized protein</fullName>
    </submittedName>
</protein>
<accession>A0A382II26</accession>
<proteinExistence type="predicted"/>
<name>A0A382II26_9ZZZZ</name>
<sequence length="106" mass="11716">MALSAEWRSLGESETVLIIDESNTVREAIAAEPAVLSRLLTNMGELGSWQGTIPVDADKLDPASWGDLIIARAESGEVITMDPELFWDGIYTWFRSRGVDYDSPNQ</sequence>
<organism evidence="1">
    <name type="scientific">marine metagenome</name>
    <dbReference type="NCBI Taxonomy" id="408172"/>
    <lineage>
        <taxon>unclassified sequences</taxon>
        <taxon>metagenomes</taxon>
        <taxon>ecological metagenomes</taxon>
    </lineage>
</organism>
<gene>
    <name evidence="1" type="ORF">METZ01_LOCUS251793</name>
</gene>
<reference evidence="1" key="1">
    <citation type="submission" date="2018-05" db="EMBL/GenBank/DDBJ databases">
        <authorList>
            <person name="Lanie J.A."/>
            <person name="Ng W.-L."/>
            <person name="Kazmierczak K.M."/>
            <person name="Andrzejewski T.M."/>
            <person name="Davidsen T.M."/>
            <person name="Wayne K.J."/>
            <person name="Tettelin H."/>
            <person name="Glass J.I."/>
            <person name="Rusch D."/>
            <person name="Podicherti R."/>
            <person name="Tsui H.-C.T."/>
            <person name="Winkler M.E."/>
        </authorList>
    </citation>
    <scope>NUCLEOTIDE SEQUENCE</scope>
</reference>
<dbReference type="EMBL" id="UINC01067349">
    <property type="protein sequence ID" value="SVB98939.1"/>
    <property type="molecule type" value="Genomic_DNA"/>
</dbReference>